<gene>
    <name evidence="1" type="ORF">SDC9_150247</name>
</gene>
<sequence length="68" mass="7955">MVQRTQRVNALARWNDRVMVSNLLIIDISGLFKALVASQSHDILKKRYSWPILHKPVQILMDLLCHCR</sequence>
<dbReference type="EMBL" id="VSSQ01048973">
    <property type="protein sequence ID" value="MPN03024.1"/>
    <property type="molecule type" value="Genomic_DNA"/>
</dbReference>
<proteinExistence type="predicted"/>
<dbReference type="AlphaFoldDB" id="A0A645EQZ8"/>
<protein>
    <submittedName>
        <fullName evidence="1">Uncharacterized protein</fullName>
    </submittedName>
</protein>
<organism evidence="1">
    <name type="scientific">bioreactor metagenome</name>
    <dbReference type="NCBI Taxonomy" id="1076179"/>
    <lineage>
        <taxon>unclassified sequences</taxon>
        <taxon>metagenomes</taxon>
        <taxon>ecological metagenomes</taxon>
    </lineage>
</organism>
<accession>A0A645EQZ8</accession>
<reference evidence="1" key="1">
    <citation type="submission" date="2019-08" db="EMBL/GenBank/DDBJ databases">
        <authorList>
            <person name="Kucharzyk K."/>
            <person name="Murdoch R.W."/>
            <person name="Higgins S."/>
            <person name="Loffler F."/>
        </authorList>
    </citation>
    <scope>NUCLEOTIDE SEQUENCE</scope>
</reference>
<comment type="caution">
    <text evidence="1">The sequence shown here is derived from an EMBL/GenBank/DDBJ whole genome shotgun (WGS) entry which is preliminary data.</text>
</comment>
<evidence type="ECO:0000313" key="1">
    <source>
        <dbReference type="EMBL" id="MPN03024.1"/>
    </source>
</evidence>
<name>A0A645EQZ8_9ZZZZ</name>